<dbReference type="InterPro" id="IPR003821">
    <property type="entry name" value="DXP_reductoisomerase"/>
</dbReference>
<keyword evidence="4 9" id="KW-0521">NADP</keyword>
<feature type="binding site" evidence="9">
    <location>
        <position position="126"/>
    </location>
    <ligand>
        <name>NADPH</name>
        <dbReference type="ChEBI" id="CHEBI:57783"/>
    </ligand>
</feature>
<feature type="binding site" evidence="9">
    <location>
        <position position="128"/>
    </location>
    <ligand>
        <name>NADPH</name>
        <dbReference type="ChEBI" id="CHEBI:57783"/>
    </ligand>
</feature>
<evidence type="ECO:0000256" key="7">
    <source>
        <dbReference type="ARBA" id="ARBA00023229"/>
    </source>
</evidence>
<dbReference type="PANTHER" id="PTHR30525">
    <property type="entry name" value="1-DEOXY-D-XYLULOSE 5-PHOSPHATE REDUCTOISOMERASE"/>
    <property type="match status" value="1"/>
</dbReference>
<dbReference type="Gene3D" id="3.40.50.720">
    <property type="entry name" value="NAD(P)-binding Rossmann-like Domain"/>
    <property type="match status" value="1"/>
</dbReference>
<feature type="domain" description="1-deoxy-D-xylulose 5-phosphate reductoisomerase N-terminal" evidence="10">
    <location>
        <begin position="7"/>
        <end position="134"/>
    </location>
</feature>
<proteinExistence type="inferred from homology"/>
<comment type="caution">
    <text evidence="9">Lacks conserved residue(s) required for the propagation of feature annotation.</text>
</comment>
<evidence type="ECO:0000313" key="14">
    <source>
        <dbReference type="Proteomes" id="UP001143486"/>
    </source>
</evidence>
<feature type="binding site" evidence="9">
    <location>
        <position position="13"/>
    </location>
    <ligand>
        <name>NADPH</name>
        <dbReference type="ChEBI" id="CHEBI:57783"/>
    </ligand>
</feature>
<feature type="binding site" evidence="9">
    <location>
        <position position="214"/>
    </location>
    <ligand>
        <name>1-deoxy-D-xylulose 5-phosphate</name>
        <dbReference type="ChEBI" id="CHEBI:57792"/>
    </ligand>
</feature>
<feature type="binding site" evidence="9">
    <location>
        <position position="201"/>
    </location>
    <ligand>
        <name>1-deoxy-D-xylulose 5-phosphate</name>
        <dbReference type="ChEBI" id="CHEBI:57792"/>
    </ligand>
</feature>
<evidence type="ECO:0000313" key="13">
    <source>
        <dbReference type="EMBL" id="GLK52358.1"/>
    </source>
</evidence>
<keyword evidence="7 9" id="KW-0414">Isoprene biosynthesis</keyword>
<evidence type="ECO:0000259" key="12">
    <source>
        <dbReference type="Pfam" id="PF13288"/>
    </source>
</evidence>
<dbReference type="SUPFAM" id="SSF69055">
    <property type="entry name" value="1-deoxy-D-xylulose-5-phosphate reductoisomerase, C-terminal domain"/>
    <property type="match status" value="1"/>
</dbReference>
<dbReference type="Proteomes" id="UP001143486">
    <property type="component" value="Unassembled WGS sequence"/>
</dbReference>
<feature type="binding site" evidence="9">
    <location>
        <position position="127"/>
    </location>
    <ligand>
        <name>1-deoxy-D-xylulose 5-phosphate</name>
        <dbReference type="ChEBI" id="CHEBI:57792"/>
    </ligand>
</feature>
<comment type="cofactor">
    <cofactor evidence="9">
        <name>Mg(2+)</name>
        <dbReference type="ChEBI" id="CHEBI:18420"/>
    </cofactor>
    <cofactor evidence="9">
        <name>Mn(2+)</name>
        <dbReference type="ChEBI" id="CHEBI:29035"/>
    </cofactor>
</comment>
<protein>
    <recommendedName>
        <fullName evidence="9">1-deoxy-D-xylulose 5-phosphate reductoisomerase</fullName>
        <shortName evidence="9">DXP reductoisomerase</shortName>
        <ecNumber evidence="9">1.1.1.267</ecNumber>
    </recommendedName>
    <alternativeName>
        <fullName evidence="9">1-deoxyxylulose-5-phosphate reductoisomerase</fullName>
    </alternativeName>
    <alternativeName>
        <fullName evidence="9">2-C-methyl-D-erythritol 4-phosphate synthase</fullName>
    </alternativeName>
</protein>
<organism evidence="13 14">
    <name type="scientific">Maricaulis virginensis</name>
    <dbReference type="NCBI Taxonomy" id="144022"/>
    <lineage>
        <taxon>Bacteria</taxon>
        <taxon>Pseudomonadati</taxon>
        <taxon>Pseudomonadota</taxon>
        <taxon>Alphaproteobacteria</taxon>
        <taxon>Maricaulales</taxon>
        <taxon>Maricaulaceae</taxon>
        <taxon>Maricaulis</taxon>
    </lineage>
</organism>
<keyword evidence="3 9" id="KW-0479">Metal-binding</keyword>
<evidence type="ECO:0000256" key="3">
    <source>
        <dbReference type="ARBA" id="ARBA00022723"/>
    </source>
</evidence>
<dbReference type="HAMAP" id="MF_00183">
    <property type="entry name" value="DXP_reductoisom"/>
    <property type="match status" value="1"/>
</dbReference>
<evidence type="ECO:0000256" key="9">
    <source>
        <dbReference type="HAMAP-Rule" id="MF_00183"/>
    </source>
</evidence>
<dbReference type="InterPro" id="IPR036169">
    <property type="entry name" value="DXPR_C_sf"/>
</dbReference>
<keyword evidence="9" id="KW-0460">Magnesium</keyword>
<evidence type="ECO:0000256" key="8">
    <source>
        <dbReference type="ARBA" id="ARBA00048543"/>
    </source>
</evidence>
<keyword evidence="6 9" id="KW-0464">Manganese</keyword>
<keyword evidence="14" id="KW-1185">Reference proteome</keyword>
<dbReference type="InterPro" id="IPR013644">
    <property type="entry name" value="DXP_reductoisomerase_C"/>
</dbReference>
<gene>
    <name evidence="9 13" type="primary">dxr</name>
    <name evidence="13" type="ORF">GCM10017621_18660</name>
</gene>
<accession>A0A9W6ILT7</accession>
<keyword evidence="5 9" id="KW-0560">Oxidoreductase</keyword>
<dbReference type="GO" id="GO:0051484">
    <property type="term" value="P:isopentenyl diphosphate biosynthetic process, methylerythritol 4-phosphate pathway involved in terpenoid biosynthetic process"/>
    <property type="evidence" value="ECO:0007669"/>
    <property type="project" value="TreeGrafter"/>
</dbReference>
<feature type="binding site" evidence="9">
    <location>
        <position position="42"/>
    </location>
    <ligand>
        <name>NADPH</name>
        <dbReference type="ChEBI" id="CHEBI:57783"/>
    </ligand>
</feature>
<feature type="domain" description="1-deoxy-D-xylulose 5-phosphate reductoisomerase C-terminal" evidence="11">
    <location>
        <begin position="148"/>
        <end position="231"/>
    </location>
</feature>
<feature type="binding site" evidence="9">
    <location>
        <position position="16"/>
    </location>
    <ligand>
        <name>NADPH</name>
        <dbReference type="ChEBI" id="CHEBI:57783"/>
    </ligand>
</feature>
<comment type="function">
    <text evidence="9">Catalyzes the NADPH-dependent rearrangement and reduction of 1-deoxy-D-xylulose-5-phosphate (DXP) to 2-C-methyl-D-erythritol 4-phosphate (MEP).</text>
</comment>
<feature type="binding site" evidence="9">
    <location>
        <position position="219"/>
    </location>
    <ligand>
        <name>1-deoxy-D-xylulose 5-phosphate</name>
        <dbReference type="ChEBI" id="CHEBI:57792"/>
    </ligand>
</feature>
<dbReference type="EC" id="1.1.1.267" evidence="9"/>
<dbReference type="RefSeq" id="WP_271186726.1">
    <property type="nucleotide sequence ID" value="NZ_BSFE01000004.1"/>
</dbReference>
<feature type="binding site" evidence="9">
    <location>
        <position position="153"/>
    </location>
    <ligand>
        <name>1-deoxy-D-xylulose 5-phosphate</name>
        <dbReference type="ChEBI" id="CHEBI:57792"/>
    </ligand>
</feature>
<comment type="caution">
    <text evidence="13">The sequence shown here is derived from an EMBL/GenBank/DDBJ whole genome shotgun (WGS) entry which is preliminary data.</text>
</comment>
<dbReference type="SUPFAM" id="SSF55347">
    <property type="entry name" value="Glyceraldehyde-3-phosphate dehydrogenase-like, C-terminal domain"/>
    <property type="match status" value="1"/>
</dbReference>
<dbReference type="InterPro" id="IPR036291">
    <property type="entry name" value="NAD(P)-bd_dom_sf"/>
</dbReference>
<feature type="binding site" evidence="9">
    <location>
        <position position="14"/>
    </location>
    <ligand>
        <name>NADPH</name>
        <dbReference type="ChEBI" id="CHEBI:57783"/>
    </ligand>
</feature>
<dbReference type="FunFam" id="3.40.50.720:FF:000045">
    <property type="entry name" value="1-deoxy-D-xylulose 5-phosphate reductoisomerase"/>
    <property type="match status" value="1"/>
</dbReference>
<dbReference type="EMBL" id="BSFE01000004">
    <property type="protein sequence ID" value="GLK52358.1"/>
    <property type="molecule type" value="Genomic_DNA"/>
</dbReference>
<feature type="binding site" evidence="9">
    <location>
        <position position="152"/>
    </location>
    <ligand>
        <name>Mn(2+)</name>
        <dbReference type="ChEBI" id="CHEBI:29035"/>
    </ligand>
</feature>
<dbReference type="PIRSF" id="PIRSF006205">
    <property type="entry name" value="Dxp_reductismrs"/>
    <property type="match status" value="1"/>
</dbReference>
<dbReference type="GO" id="GO:0030145">
    <property type="term" value="F:manganese ion binding"/>
    <property type="evidence" value="ECO:0007669"/>
    <property type="project" value="TreeGrafter"/>
</dbReference>
<feature type="binding site" evidence="9">
    <location>
        <position position="154"/>
    </location>
    <ligand>
        <name>1-deoxy-D-xylulose 5-phosphate</name>
        <dbReference type="ChEBI" id="CHEBI:57792"/>
    </ligand>
</feature>
<reference evidence="13" key="1">
    <citation type="journal article" date="2014" name="Int. J. Syst. Evol. Microbiol.">
        <title>Complete genome sequence of Corynebacterium casei LMG S-19264T (=DSM 44701T), isolated from a smear-ripened cheese.</title>
        <authorList>
            <consortium name="US DOE Joint Genome Institute (JGI-PGF)"/>
            <person name="Walter F."/>
            <person name="Albersmeier A."/>
            <person name="Kalinowski J."/>
            <person name="Ruckert C."/>
        </authorList>
    </citation>
    <scope>NUCLEOTIDE SEQUENCE</scope>
    <source>
        <strain evidence="13">VKM B-1513</strain>
    </source>
</reference>
<dbReference type="NCBIfam" id="TIGR00243">
    <property type="entry name" value="Dxr"/>
    <property type="match status" value="1"/>
</dbReference>
<feature type="binding site" evidence="9">
    <location>
        <position position="178"/>
    </location>
    <ligand>
        <name>1-deoxy-D-xylulose 5-phosphate</name>
        <dbReference type="ChEBI" id="CHEBI:57792"/>
    </ligand>
</feature>
<comment type="pathway">
    <text evidence="1 9">Isoprenoid biosynthesis; isopentenyl diphosphate biosynthesis via DXP pathway; isopentenyl diphosphate from 1-deoxy-D-xylulose 5-phosphate: step 1/6.</text>
</comment>
<name>A0A9W6ILT7_9PROT</name>
<evidence type="ECO:0000256" key="5">
    <source>
        <dbReference type="ARBA" id="ARBA00023002"/>
    </source>
</evidence>
<evidence type="ECO:0000256" key="2">
    <source>
        <dbReference type="ARBA" id="ARBA00006825"/>
    </source>
</evidence>
<feature type="binding site" evidence="9">
    <location>
        <position position="154"/>
    </location>
    <ligand>
        <name>Mn(2+)</name>
        <dbReference type="ChEBI" id="CHEBI:29035"/>
    </ligand>
</feature>
<dbReference type="Pfam" id="PF13288">
    <property type="entry name" value="DXPR_C"/>
    <property type="match status" value="1"/>
</dbReference>
<reference evidence="13" key="2">
    <citation type="submission" date="2023-01" db="EMBL/GenBank/DDBJ databases">
        <authorList>
            <person name="Sun Q."/>
            <person name="Evtushenko L."/>
        </authorList>
    </citation>
    <scope>NUCLEOTIDE SEQUENCE</scope>
    <source>
        <strain evidence="13">VKM B-1513</strain>
    </source>
</reference>
<evidence type="ECO:0000259" key="10">
    <source>
        <dbReference type="Pfam" id="PF02670"/>
    </source>
</evidence>
<dbReference type="Gene3D" id="1.10.1740.10">
    <property type="match status" value="1"/>
</dbReference>
<feature type="binding site" evidence="9">
    <location>
        <position position="220"/>
    </location>
    <ligand>
        <name>1-deoxy-D-xylulose 5-phosphate</name>
        <dbReference type="ChEBI" id="CHEBI:57792"/>
    </ligand>
</feature>
<dbReference type="InterPro" id="IPR026877">
    <property type="entry name" value="DXPR_C"/>
</dbReference>
<feature type="binding site" evidence="9">
    <location>
        <position position="223"/>
    </location>
    <ligand>
        <name>1-deoxy-D-xylulose 5-phosphate</name>
        <dbReference type="ChEBI" id="CHEBI:57792"/>
    </ligand>
</feature>
<evidence type="ECO:0000256" key="4">
    <source>
        <dbReference type="ARBA" id="ARBA00022857"/>
    </source>
</evidence>
<evidence type="ECO:0000256" key="6">
    <source>
        <dbReference type="ARBA" id="ARBA00023211"/>
    </source>
</evidence>
<sequence>MTAPRRISVLGATGSVGLATLDLVARAAPGTFDVVALTARTNAVELARQAIRHRASHVAIADPAAAPELREALAGHPGISIGVGEDAVCEAAAVPADWTMAAIVGAAGLRPTLEAVRQGAALAFANKECLVCAGPLFMQEAARCGATLLPVDSEHNAVFQVFNAAHRSAIRSITLTASGGPFRTWPLERMAAASRTDALTHPTWSMGAKITIDSASMMNKGLEIIEACWLFDLPPEQVEVVVHPQSIVHGLVEYADGSLLAQLGSPDMRTPIASALAWPERMEAPVERLRLDQIARLEFEAPDPVRFPAIRLARDAIRAGGIAPAVLNAANEIAVEAFLAGRIGFLDITASVEEVLALAQADADMPRALAAFEDVFAIDRRARELARDLIGGLSVETRSRNTMS</sequence>
<dbReference type="AlphaFoldDB" id="A0A9W6ILT7"/>
<dbReference type="InterPro" id="IPR013512">
    <property type="entry name" value="DXP_reductoisomerase_N"/>
</dbReference>
<comment type="similarity">
    <text evidence="2 9">Belongs to the DXR family.</text>
</comment>
<evidence type="ECO:0000259" key="11">
    <source>
        <dbReference type="Pfam" id="PF08436"/>
    </source>
</evidence>
<dbReference type="GO" id="GO:0030604">
    <property type="term" value="F:1-deoxy-D-xylulose-5-phosphate reductoisomerase activity"/>
    <property type="evidence" value="ECO:0007669"/>
    <property type="project" value="UniProtKB-UniRule"/>
</dbReference>
<dbReference type="Pfam" id="PF08436">
    <property type="entry name" value="DXP_redisom_C"/>
    <property type="match status" value="1"/>
</dbReference>
<evidence type="ECO:0000256" key="1">
    <source>
        <dbReference type="ARBA" id="ARBA00005094"/>
    </source>
</evidence>
<feature type="domain" description="DXP reductoisomerase C-terminal" evidence="12">
    <location>
        <begin position="263"/>
        <end position="384"/>
    </location>
</feature>
<dbReference type="GO" id="GO:0070402">
    <property type="term" value="F:NADPH binding"/>
    <property type="evidence" value="ECO:0007669"/>
    <property type="project" value="InterPro"/>
</dbReference>
<comment type="catalytic activity">
    <reaction evidence="8">
        <text>2-C-methyl-D-erythritol 4-phosphate + NADP(+) = 1-deoxy-D-xylulose 5-phosphate + NADPH + H(+)</text>
        <dbReference type="Rhea" id="RHEA:13717"/>
        <dbReference type="ChEBI" id="CHEBI:15378"/>
        <dbReference type="ChEBI" id="CHEBI:57783"/>
        <dbReference type="ChEBI" id="CHEBI:57792"/>
        <dbReference type="ChEBI" id="CHEBI:58262"/>
        <dbReference type="ChEBI" id="CHEBI:58349"/>
        <dbReference type="EC" id="1.1.1.267"/>
    </reaction>
    <physiologicalReaction direction="right-to-left" evidence="8">
        <dbReference type="Rhea" id="RHEA:13719"/>
    </physiologicalReaction>
</comment>
<dbReference type="PANTHER" id="PTHR30525:SF0">
    <property type="entry name" value="1-DEOXY-D-XYLULOSE 5-PHOSPHATE REDUCTOISOMERASE, CHLOROPLASTIC"/>
    <property type="match status" value="1"/>
</dbReference>
<feature type="binding site" evidence="9">
    <location>
        <position position="207"/>
    </location>
    <ligand>
        <name>NADPH</name>
        <dbReference type="ChEBI" id="CHEBI:57783"/>
    </ligand>
</feature>
<feature type="binding site" evidence="9">
    <location>
        <position position="223"/>
    </location>
    <ligand>
        <name>Mn(2+)</name>
        <dbReference type="ChEBI" id="CHEBI:29035"/>
    </ligand>
</feature>
<feature type="binding site" evidence="9">
    <location>
        <position position="15"/>
    </location>
    <ligand>
        <name>NADPH</name>
        <dbReference type="ChEBI" id="CHEBI:57783"/>
    </ligand>
</feature>
<dbReference type="Pfam" id="PF02670">
    <property type="entry name" value="DXP_reductoisom"/>
    <property type="match status" value="1"/>
</dbReference>
<dbReference type="SUPFAM" id="SSF51735">
    <property type="entry name" value="NAD(P)-binding Rossmann-fold domains"/>
    <property type="match status" value="1"/>
</dbReference>